<evidence type="ECO:0000313" key="3">
    <source>
        <dbReference type="EMBL" id="KIA89377.1"/>
    </source>
</evidence>
<accession>A0A0C1F885</accession>
<dbReference type="InterPro" id="IPR005184">
    <property type="entry name" value="DUF306_Meta_HslJ"/>
</dbReference>
<proteinExistence type="predicted"/>
<feature type="signal peptide" evidence="1">
    <location>
        <begin position="1"/>
        <end position="20"/>
    </location>
</feature>
<dbReference type="AlphaFoldDB" id="A0A0C1F885"/>
<gene>
    <name evidence="3" type="ORF">OA86_07235</name>
</gene>
<dbReference type="PROSITE" id="PS51257">
    <property type="entry name" value="PROKAR_LIPOPROTEIN"/>
    <property type="match status" value="1"/>
</dbReference>
<keyword evidence="1" id="KW-0732">Signal</keyword>
<dbReference type="PANTHER" id="PTHR35535">
    <property type="entry name" value="HEAT SHOCK PROTEIN HSLJ"/>
    <property type="match status" value="1"/>
</dbReference>
<protein>
    <recommendedName>
        <fullName evidence="2">DUF306 domain-containing protein</fullName>
    </recommendedName>
</protein>
<dbReference type="PANTHER" id="PTHR35535:SF1">
    <property type="entry name" value="HEAT SHOCK PROTEIN HSLJ"/>
    <property type="match status" value="1"/>
</dbReference>
<name>A0A0C1F885_9FLAO</name>
<dbReference type="Proteomes" id="UP000031473">
    <property type="component" value="Unassembled WGS sequence"/>
</dbReference>
<evidence type="ECO:0000256" key="1">
    <source>
        <dbReference type="SAM" id="SignalP"/>
    </source>
</evidence>
<dbReference type="EMBL" id="JSYL01000003">
    <property type="protein sequence ID" value="KIA89377.1"/>
    <property type="molecule type" value="Genomic_DNA"/>
</dbReference>
<dbReference type="OrthoDB" id="5348860at2"/>
<dbReference type="InterPro" id="IPR053147">
    <property type="entry name" value="Hsp_HslJ-like"/>
</dbReference>
<comment type="caution">
    <text evidence="3">The sequence shown here is derived from an EMBL/GenBank/DDBJ whole genome shotgun (WGS) entry which is preliminary data.</text>
</comment>
<reference evidence="3 4" key="1">
    <citation type="submission" date="2014-10" db="EMBL/GenBank/DDBJ databases">
        <title>Kaistella jeonii genome.</title>
        <authorList>
            <person name="Clayton J.T."/>
            <person name="Newman J.D."/>
        </authorList>
    </citation>
    <scope>NUCLEOTIDE SEQUENCE [LARGE SCALE GENOMIC DNA]</scope>
    <source>
        <strain evidence="3 4">DSM 17048</strain>
    </source>
</reference>
<organism evidence="3 4">
    <name type="scientific">Kaistella jeonii</name>
    <dbReference type="NCBI Taxonomy" id="266749"/>
    <lineage>
        <taxon>Bacteria</taxon>
        <taxon>Pseudomonadati</taxon>
        <taxon>Bacteroidota</taxon>
        <taxon>Flavobacteriia</taxon>
        <taxon>Flavobacteriales</taxon>
        <taxon>Weeksellaceae</taxon>
        <taxon>Chryseobacterium group</taxon>
        <taxon>Kaistella</taxon>
    </lineage>
</organism>
<dbReference type="Pfam" id="PF03724">
    <property type="entry name" value="META"/>
    <property type="match status" value="1"/>
</dbReference>
<feature type="domain" description="DUF306" evidence="2">
    <location>
        <begin position="156"/>
        <end position="254"/>
    </location>
</feature>
<evidence type="ECO:0000313" key="4">
    <source>
        <dbReference type="Proteomes" id="UP000031473"/>
    </source>
</evidence>
<sequence>MKILTSFSFFIVMVSSISCSVITKSPAENVGISESNSSETSANTSQNIYFKGSGNEPFWNVEISEGQIKLKTITESIVAPSVEAIIAADHNVKLYRTQTANNDIINIQIVQNKCTNAMSGEVSSYSVSVEYQKYGDSKMSKLEGCGNYITDYRLNDIWVLETLDGNKVELKNFQNKLPSMEINSATNSFSGFSGCNRMNGQLFFEKGLLRFTDITTTKMMCDPNNQENAFLKAMKSTTTYKIENNRLWLSNPSGLMLIFKKID</sequence>
<dbReference type="Gene3D" id="2.40.128.270">
    <property type="match status" value="1"/>
</dbReference>
<dbReference type="RefSeq" id="WP_039351058.1">
    <property type="nucleotide sequence ID" value="NZ_FOLA01000005.1"/>
</dbReference>
<evidence type="ECO:0000259" key="2">
    <source>
        <dbReference type="Pfam" id="PF03724"/>
    </source>
</evidence>
<keyword evidence="4" id="KW-1185">Reference proteome</keyword>
<dbReference type="STRING" id="266749.SAMN05421876_105173"/>
<feature type="chain" id="PRO_5030004929" description="DUF306 domain-containing protein" evidence="1">
    <location>
        <begin position="21"/>
        <end position="263"/>
    </location>
</feature>
<dbReference type="InterPro" id="IPR038670">
    <property type="entry name" value="HslJ-like_sf"/>
</dbReference>